<dbReference type="PANTHER" id="PTHR21427:SF19">
    <property type="entry name" value="UBIQUINONE BIOSYNTHESIS PROTEIN COQ9, MITOCHONDRIAL"/>
    <property type="match status" value="1"/>
</dbReference>
<sequence>MSLNDLRAQILAATLPELAFEGVTDKALVRGALDAGLAPEAAERAFPGGVAEMIRFWSQTSDQTMMEGIEALAPKPQRLSDRIAAAVRLRLEADADHREAVRRTASYLALPWNTTLALQCLWATVDAIWYAVGDSATDFSWYTKRATLAAAYGATLLCWLDDESENSEATWAFLERRIGEASDLTTLRSRLSARFTRPGHWRRPRTQF</sequence>
<comment type="function">
    <text evidence="8">Membrane-associated protein that warps the membrane surface to access and bind aromatic isoprenes with high specificity, including ubiquinone (CoQ) isoprene intermediates and presents them directly to COQ7, therefore facilitating the COQ7-mediated hydroxylase step. Participates in the biosynthesis of coenzyme Q, also named ubiquinone, an essential lipid-soluble electron transporter for aerobic cellular respiration.</text>
</comment>
<dbReference type="GO" id="GO:0005743">
    <property type="term" value="C:mitochondrial inner membrane"/>
    <property type="evidence" value="ECO:0007669"/>
    <property type="project" value="TreeGrafter"/>
</dbReference>
<keyword evidence="4" id="KW-0831">Ubiquinone biosynthesis</keyword>
<evidence type="ECO:0000256" key="7">
    <source>
        <dbReference type="ARBA" id="ARBA00023128"/>
    </source>
</evidence>
<organism evidence="10">
    <name type="scientific">metagenome</name>
    <dbReference type="NCBI Taxonomy" id="256318"/>
    <lineage>
        <taxon>unclassified sequences</taxon>
        <taxon>metagenomes</taxon>
    </lineage>
</organism>
<evidence type="ECO:0000256" key="3">
    <source>
        <dbReference type="ARBA" id="ARBA00010766"/>
    </source>
</evidence>
<name>A0A380T9L5_9ZZZZ</name>
<comment type="subcellular location">
    <subcellularLocation>
        <location evidence="1">Mitochondrion</location>
    </subcellularLocation>
</comment>
<keyword evidence="7" id="KW-0496">Mitochondrion</keyword>
<dbReference type="Pfam" id="PF08511">
    <property type="entry name" value="COQ9"/>
    <property type="match status" value="1"/>
</dbReference>
<keyword evidence="5" id="KW-0809">Transit peptide</keyword>
<reference evidence="10" key="1">
    <citation type="submission" date="2018-07" db="EMBL/GenBank/DDBJ databases">
        <authorList>
            <person name="Quirk P.G."/>
            <person name="Krulwich T.A."/>
        </authorList>
    </citation>
    <scope>NUCLEOTIDE SEQUENCE</scope>
</reference>
<protein>
    <recommendedName>
        <fullName evidence="9">COQ9 C-terminal domain-containing protein</fullName>
    </recommendedName>
</protein>
<evidence type="ECO:0000256" key="6">
    <source>
        <dbReference type="ARBA" id="ARBA00023121"/>
    </source>
</evidence>
<accession>A0A380T9L5</accession>
<dbReference type="Gene3D" id="1.10.357.10">
    <property type="entry name" value="Tetracycline Repressor, domain 2"/>
    <property type="match status" value="1"/>
</dbReference>
<comment type="similarity">
    <text evidence="3">Belongs to the COQ9 family.</text>
</comment>
<evidence type="ECO:0000256" key="1">
    <source>
        <dbReference type="ARBA" id="ARBA00004173"/>
    </source>
</evidence>
<dbReference type="InterPro" id="IPR013718">
    <property type="entry name" value="COQ9_C"/>
</dbReference>
<feature type="domain" description="COQ9 C-terminal" evidence="9">
    <location>
        <begin position="116"/>
        <end position="184"/>
    </location>
</feature>
<dbReference type="EMBL" id="UIDG01000026">
    <property type="protein sequence ID" value="SUS04198.1"/>
    <property type="molecule type" value="Genomic_DNA"/>
</dbReference>
<evidence type="ECO:0000256" key="4">
    <source>
        <dbReference type="ARBA" id="ARBA00022688"/>
    </source>
</evidence>
<evidence type="ECO:0000256" key="5">
    <source>
        <dbReference type="ARBA" id="ARBA00022946"/>
    </source>
</evidence>
<dbReference type="GO" id="GO:0008289">
    <property type="term" value="F:lipid binding"/>
    <property type="evidence" value="ECO:0007669"/>
    <property type="project" value="UniProtKB-KW"/>
</dbReference>
<evidence type="ECO:0000256" key="2">
    <source>
        <dbReference type="ARBA" id="ARBA00004749"/>
    </source>
</evidence>
<dbReference type="GO" id="GO:0006744">
    <property type="term" value="P:ubiquinone biosynthetic process"/>
    <property type="evidence" value="ECO:0007669"/>
    <property type="project" value="UniProtKB-KW"/>
</dbReference>
<proteinExistence type="inferred from homology"/>
<evidence type="ECO:0000256" key="8">
    <source>
        <dbReference type="ARBA" id="ARBA00058104"/>
    </source>
</evidence>
<comment type="pathway">
    <text evidence="2">Cofactor biosynthesis; ubiquinone biosynthesis.</text>
</comment>
<dbReference type="NCBIfam" id="TIGR02396">
    <property type="entry name" value="diverge_rpsU"/>
    <property type="match status" value="1"/>
</dbReference>
<keyword evidence="6" id="KW-0446">Lipid-binding</keyword>
<evidence type="ECO:0000259" key="9">
    <source>
        <dbReference type="Pfam" id="PF08511"/>
    </source>
</evidence>
<dbReference type="AlphaFoldDB" id="A0A380T9L5"/>
<evidence type="ECO:0000313" key="10">
    <source>
        <dbReference type="EMBL" id="SUS04198.1"/>
    </source>
</evidence>
<dbReference type="InterPro" id="IPR012762">
    <property type="entry name" value="Ubiq_biosynth_COQ9"/>
</dbReference>
<gene>
    <name evidence="10" type="ORF">DF3PB_1210012</name>
</gene>
<dbReference type="PANTHER" id="PTHR21427">
    <property type="entry name" value="UBIQUINONE BIOSYNTHESIS PROTEIN COQ9, MITOCHONDRIAL"/>
    <property type="match status" value="1"/>
</dbReference>